<feature type="region of interest" description="Disordered" evidence="1">
    <location>
        <begin position="179"/>
        <end position="264"/>
    </location>
</feature>
<feature type="compositionally biased region" description="Polar residues" evidence="1">
    <location>
        <begin position="179"/>
        <end position="258"/>
    </location>
</feature>
<dbReference type="AlphaFoldDB" id="A0A2Z7C4M2"/>
<protein>
    <submittedName>
        <fullName evidence="2">Uncharacterized protein</fullName>
    </submittedName>
</protein>
<sequence length="309" mass="34512">MFLFVRSWFATAGTYTRSAENRLAYSATRISPCFRFLLAQNHAAGHFLKAEICYNTANILAQFLIIITLNLLPEANPDSTLLRRLRLLKTEIKPQELLTQKLTLAEERTHRLFSKASKSSSFAFPLPAKFDRLERQKSISSNLPFSFRKIQQQRLNNNRTKTLQNDTVPTYLNDAVATTSRQQLSQAKQPRADNSSLSTKQSICWSRENTQNDDASTNSNDAASQRSCKSTPADQQQPIQRNHYQQSTTGCETPSSACTRRPDEIGVDGFSLSRMAGTISGEGGGGAKAATAAACLERRGRRPRARFRV</sequence>
<name>A0A2Z7C4M2_9LAMI</name>
<evidence type="ECO:0000313" key="2">
    <source>
        <dbReference type="EMBL" id="KZV41846.1"/>
    </source>
</evidence>
<evidence type="ECO:0000313" key="3">
    <source>
        <dbReference type="Proteomes" id="UP000250235"/>
    </source>
</evidence>
<dbReference type="EMBL" id="KQ999354">
    <property type="protein sequence ID" value="KZV41846.1"/>
    <property type="molecule type" value="Genomic_DNA"/>
</dbReference>
<reference evidence="2 3" key="1">
    <citation type="journal article" date="2015" name="Proc. Natl. Acad. Sci. U.S.A.">
        <title>The resurrection genome of Boea hygrometrica: A blueprint for survival of dehydration.</title>
        <authorList>
            <person name="Xiao L."/>
            <person name="Yang G."/>
            <person name="Zhang L."/>
            <person name="Yang X."/>
            <person name="Zhao S."/>
            <person name="Ji Z."/>
            <person name="Zhou Q."/>
            <person name="Hu M."/>
            <person name="Wang Y."/>
            <person name="Chen M."/>
            <person name="Xu Y."/>
            <person name="Jin H."/>
            <person name="Xiao X."/>
            <person name="Hu G."/>
            <person name="Bao F."/>
            <person name="Hu Y."/>
            <person name="Wan P."/>
            <person name="Li L."/>
            <person name="Deng X."/>
            <person name="Kuang T."/>
            <person name="Xiang C."/>
            <person name="Zhu J.K."/>
            <person name="Oliver M.J."/>
            <person name="He Y."/>
        </authorList>
    </citation>
    <scope>NUCLEOTIDE SEQUENCE [LARGE SCALE GENOMIC DNA]</scope>
    <source>
        <strain evidence="3">cv. XS01</strain>
    </source>
</reference>
<evidence type="ECO:0000256" key="1">
    <source>
        <dbReference type="SAM" id="MobiDB-lite"/>
    </source>
</evidence>
<organism evidence="2 3">
    <name type="scientific">Dorcoceras hygrometricum</name>
    <dbReference type="NCBI Taxonomy" id="472368"/>
    <lineage>
        <taxon>Eukaryota</taxon>
        <taxon>Viridiplantae</taxon>
        <taxon>Streptophyta</taxon>
        <taxon>Embryophyta</taxon>
        <taxon>Tracheophyta</taxon>
        <taxon>Spermatophyta</taxon>
        <taxon>Magnoliopsida</taxon>
        <taxon>eudicotyledons</taxon>
        <taxon>Gunneridae</taxon>
        <taxon>Pentapetalae</taxon>
        <taxon>asterids</taxon>
        <taxon>lamiids</taxon>
        <taxon>Lamiales</taxon>
        <taxon>Gesneriaceae</taxon>
        <taxon>Didymocarpoideae</taxon>
        <taxon>Trichosporeae</taxon>
        <taxon>Loxocarpinae</taxon>
        <taxon>Dorcoceras</taxon>
    </lineage>
</organism>
<keyword evidence="3" id="KW-1185">Reference proteome</keyword>
<accession>A0A2Z7C4M2</accession>
<proteinExistence type="predicted"/>
<dbReference type="Proteomes" id="UP000250235">
    <property type="component" value="Unassembled WGS sequence"/>
</dbReference>
<gene>
    <name evidence="2" type="ORF">F511_29046</name>
</gene>